<dbReference type="Gene3D" id="2.60.40.10">
    <property type="entry name" value="Immunoglobulins"/>
    <property type="match status" value="1"/>
</dbReference>
<evidence type="ECO:0000259" key="4">
    <source>
        <dbReference type="Pfam" id="PF00703"/>
    </source>
</evidence>
<accession>A0A1L8RIB9</accession>
<organism evidence="7 8">
    <name type="scientific">Enterococcus canis</name>
    <dbReference type="NCBI Taxonomy" id="214095"/>
    <lineage>
        <taxon>Bacteria</taxon>
        <taxon>Bacillati</taxon>
        <taxon>Bacillota</taxon>
        <taxon>Bacilli</taxon>
        <taxon>Lactobacillales</taxon>
        <taxon>Enterococcaceae</taxon>
        <taxon>Enterococcus</taxon>
    </lineage>
</organism>
<dbReference type="Gene3D" id="2.60.120.260">
    <property type="entry name" value="Galactose-binding domain-like"/>
    <property type="match status" value="1"/>
</dbReference>
<dbReference type="InterPro" id="IPR006103">
    <property type="entry name" value="Glyco_hydro_2_cat"/>
</dbReference>
<proteinExistence type="inferred from homology"/>
<keyword evidence="8" id="KW-1185">Reference proteome</keyword>
<dbReference type="Proteomes" id="UP000181884">
    <property type="component" value="Unassembled WGS sequence"/>
</dbReference>
<dbReference type="STRING" id="214095.RU97_GL001023"/>
<dbReference type="InterPro" id="IPR051913">
    <property type="entry name" value="GH2_Domain-Containing"/>
</dbReference>
<dbReference type="Pfam" id="PF02836">
    <property type="entry name" value="Glyco_hydro_2_C"/>
    <property type="match status" value="1"/>
</dbReference>
<dbReference type="AlphaFoldDB" id="A0A1L8RIB9"/>
<evidence type="ECO:0000256" key="2">
    <source>
        <dbReference type="ARBA" id="ARBA00022801"/>
    </source>
</evidence>
<dbReference type="GO" id="GO:0005975">
    <property type="term" value="P:carbohydrate metabolic process"/>
    <property type="evidence" value="ECO:0007669"/>
    <property type="project" value="InterPro"/>
</dbReference>
<dbReference type="SUPFAM" id="SSF49785">
    <property type="entry name" value="Galactose-binding domain-like"/>
    <property type="match status" value="1"/>
</dbReference>
<reference evidence="7 8" key="1">
    <citation type="submission" date="2014-12" db="EMBL/GenBank/DDBJ databases">
        <title>Draft genome sequences of 29 type strains of Enterococci.</title>
        <authorList>
            <person name="Zhong Z."/>
            <person name="Sun Z."/>
            <person name="Liu W."/>
            <person name="Zhang W."/>
            <person name="Zhang H."/>
        </authorList>
    </citation>
    <scope>NUCLEOTIDE SEQUENCE [LARGE SCALE GENOMIC DNA]</scope>
    <source>
        <strain evidence="7 8">DSM 17029</strain>
    </source>
</reference>
<dbReference type="GO" id="GO:0004553">
    <property type="term" value="F:hydrolase activity, hydrolyzing O-glycosyl compounds"/>
    <property type="evidence" value="ECO:0007669"/>
    <property type="project" value="InterPro"/>
</dbReference>
<dbReference type="InterPro" id="IPR036156">
    <property type="entry name" value="Beta-gal/glucu_dom_sf"/>
</dbReference>
<evidence type="ECO:0000259" key="6">
    <source>
        <dbReference type="Pfam" id="PF02837"/>
    </source>
</evidence>
<comment type="caution">
    <text evidence="7">The sequence shown here is derived from an EMBL/GenBank/DDBJ whole genome shotgun (WGS) entry which is preliminary data.</text>
</comment>
<evidence type="ECO:0000256" key="1">
    <source>
        <dbReference type="ARBA" id="ARBA00007401"/>
    </source>
</evidence>
<dbReference type="InterPro" id="IPR006102">
    <property type="entry name" value="Ig-like_GH2"/>
</dbReference>
<keyword evidence="2" id="KW-0378">Hydrolase</keyword>
<dbReference type="Gene3D" id="3.20.20.80">
    <property type="entry name" value="Glycosidases"/>
    <property type="match status" value="1"/>
</dbReference>
<feature type="domain" description="Glycoside hydrolase family 2 catalytic" evidence="5">
    <location>
        <begin position="284"/>
        <end position="577"/>
    </location>
</feature>
<gene>
    <name evidence="7" type="ORF">RU97_GL001023</name>
</gene>
<dbReference type="EMBL" id="JXKH01000002">
    <property type="protein sequence ID" value="OJG19452.1"/>
    <property type="molecule type" value="Genomic_DNA"/>
</dbReference>
<name>A0A1L8RIB9_9ENTE</name>
<dbReference type="PANTHER" id="PTHR42732">
    <property type="entry name" value="BETA-GALACTOSIDASE"/>
    <property type="match status" value="1"/>
</dbReference>
<dbReference type="SUPFAM" id="SSF51445">
    <property type="entry name" value="(Trans)glycosidases"/>
    <property type="match status" value="1"/>
</dbReference>
<dbReference type="SUPFAM" id="SSF49303">
    <property type="entry name" value="beta-Galactosidase/glucuronidase domain"/>
    <property type="match status" value="1"/>
</dbReference>
<evidence type="ECO:0000313" key="7">
    <source>
        <dbReference type="EMBL" id="OJG19452.1"/>
    </source>
</evidence>
<protein>
    <submittedName>
        <fullName evidence="7">Uncharacterized protein</fullName>
    </submittedName>
</protein>
<comment type="similarity">
    <text evidence="1">Belongs to the glycosyl hydrolase 2 family.</text>
</comment>
<evidence type="ECO:0000259" key="5">
    <source>
        <dbReference type="Pfam" id="PF02836"/>
    </source>
</evidence>
<dbReference type="InterPro" id="IPR013783">
    <property type="entry name" value="Ig-like_fold"/>
</dbReference>
<evidence type="ECO:0000256" key="3">
    <source>
        <dbReference type="ARBA" id="ARBA00023295"/>
    </source>
</evidence>
<keyword evidence="3" id="KW-0326">Glycosidase</keyword>
<sequence length="583" mass="68107">MERKTHPRPQFIRDHWRSLDGEWQFKFDDENKGMTEKWYTGLSDTRSILVPFTYETEKSGIHESEHHSTVWYETNIEIEEVADYTLTFEGVDYKTEVWVNGQMVGTHQGAYERFSFDIKSYVTAGNNKIVVRVTDSMACEQPRGKQRWLKDNFGCWYVQTTGIWKTVWLEKRLHDTHLSQVKMTPNLDQDQLILEPQISSLPSQPITFEAEISFNGQLVNKLTSTLSHEMISLQMDTRLKEDACWGTKVWSPEEPNLYDISFKLYEGDKLIDAVSSYFGMRKISIEKGQILLNNHQLYQRLILDQGYWQESGITPPSVEALELDLQRIKEMGYNGLRKHQKIEDERFLYLCDKEGMLVWSEMASTYTFNDLAVENFTDEWKQIVKQQYNHPAIITWVPFNESWGIKGIGQDAKQQKFTESIYYLTKALDDTRPVITNDGWVHTISDIITLHDYEEVGEVFAARYADKDAILGNEIQFNKDFYAFAEGYQYNGQPVIISEFGGIAFTSNHAEDWGYGRQVKSEDEFMERFDHIHQAIQELPYVVGYCYTQLTDVEQEVNGLLDVHREPKVDLANVKKINERRLK</sequence>
<dbReference type="InterPro" id="IPR006104">
    <property type="entry name" value="Glyco_hydro_2_N"/>
</dbReference>
<feature type="domain" description="Glycoside hydrolase family 2 immunoglobulin-like beta-sandwich" evidence="4">
    <location>
        <begin position="176"/>
        <end position="281"/>
    </location>
</feature>
<dbReference type="Pfam" id="PF02837">
    <property type="entry name" value="Glyco_hydro_2_N"/>
    <property type="match status" value="1"/>
</dbReference>
<feature type="domain" description="Glycosyl hydrolases family 2 sugar binding" evidence="6">
    <location>
        <begin position="17"/>
        <end position="169"/>
    </location>
</feature>
<dbReference type="Pfam" id="PF00703">
    <property type="entry name" value="Glyco_hydro_2"/>
    <property type="match status" value="1"/>
</dbReference>
<evidence type="ECO:0000313" key="8">
    <source>
        <dbReference type="Proteomes" id="UP000181884"/>
    </source>
</evidence>
<dbReference type="PANTHER" id="PTHR42732:SF3">
    <property type="entry name" value="HYDROLASE"/>
    <property type="match status" value="1"/>
</dbReference>
<dbReference type="InterPro" id="IPR017853">
    <property type="entry name" value="GH"/>
</dbReference>
<dbReference type="RefSeq" id="WP_067390109.1">
    <property type="nucleotide sequence ID" value="NZ_JXKH01000002.1"/>
</dbReference>
<dbReference type="InterPro" id="IPR008979">
    <property type="entry name" value="Galactose-bd-like_sf"/>
</dbReference>